<keyword evidence="2" id="KW-0472">Membrane</keyword>
<dbReference type="EMBL" id="HG966617">
    <property type="protein sequence ID" value="CDO61102.1"/>
    <property type="molecule type" value="Genomic_DNA"/>
</dbReference>
<reference evidence="3 4" key="1">
    <citation type="journal article" date="2014" name="Front. Genet.">
        <title>Genome and metabolic network of "Candidatus Phaeomarinobacter ectocarpi" Ec32, a new candidate genus of Alphaproteobacteria frequently associated with brown algae.</title>
        <authorList>
            <person name="Dittami S.M."/>
            <person name="Barbeyron T."/>
            <person name="Boyen C."/>
            <person name="Cambefort J."/>
            <person name="Collet G."/>
            <person name="Delage L."/>
            <person name="Gobet A."/>
            <person name="Groisillier A."/>
            <person name="Leblanc C."/>
            <person name="Michel G."/>
            <person name="Scornet D."/>
            <person name="Siegel A."/>
            <person name="Tapia J.E."/>
            <person name="Tonon T."/>
        </authorList>
    </citation>
    <scope>NUCLEOTIDE SEQUENCE [LARGE SCALE GENOMIC DNA]</scope>
    <source>
        <strain evidence="3 4">Ec32</strain>
    </source>
</reference>
<dbReference type="KEGG" id="pect:BN1012_Phect2890"/>
<evidence type="ECO:0000313" key="4">
    <source>
        <dbReference type="Proteomes" id="UP000032160"/>
    </source>
</evidence>
<feature type="region of interest" description="Disordered" evidence="1">
    <location>
        <begin position="37"/>
        <end position="70"/>
    </location>
</feature>
<feature type="transmembrane region" description="Helical" evidence="2">
    <location>
        <begin position="114"/>
        <end position="136"/>
    </location>
</feature>
<dbReference type="RefSeq" id="WP_043948990.1">
    <property type="nucleotide sequence ID" value="NZ_HG966617.1"/>
</dbReference>
<feature type="transmembrane region" description="Helical" evidence="2">
    <location>
        <begin position="12"/>
        <end position="31"/>
    </location>
</feature>
<keyword evidence="2" id="KW-1133">Transmembrane helix</keyword>
<protein>
    <submittedName>
        <fullName evidence="3">Uncharacterized protein</fullName>
    </submittedName>
</protein>
<evidence type="ECO:0000313" key="3">
    <source>
        <dbReference type="EMBL" id="CDO61102.1"/>
    </source>
</evidence>
<gene>
    <name evidence="3" type="ORF">BN1012_Phect2890</name>
</gene>
<sequence length="141" mass="15105">MLEYDLVQTWIPASIIGVLFVLILLDSMWIARRDRKAMERSGGDGGPSTGGGGGGRDAQAKWHEQNKADFAQRQWTEKNREILRNKNGTAAQAVGAAPAASVAMGGSAPRAGGYWGPWLVLTSLILGAGIAFYTVFPMLQD</sequence>
<accession>X5MER7</accession>
<organism evidence="3 4">
    <name type="scientific">Candidatus Phaeomarinibacter ectocarpi</name>
    <dbReference type="NCBI Taxonomy" id="1458461"/>
    <lineage>
        <taxon>Bacteria</taxon>
        <taxon>Pseudomonadati</taxon>
        <taxon>Pseudomonadota</taxon>
        <taxon>Alphaproteobacteria</taxon>
        <taxon>Hyphomicrobiales</taxon>
        <taxon>Parvibaculaceae</taxon>
        <taxon>Candidatus Phaeomarinibacter</taxon>
    </lineage>
</organism>
<keyword evidence="4" id="KW-1185">Reference proteome</keyword>
<dbReference type="AlphaFoldDB" id="X5MER7"/>
<dbReference type="HOGENOM" id="CLU_1821870_0_0_5"/>
<dbReference type="Proteomes" id="UP000032160">
    <property type="component" value="Chromosome I"/>
</dbReference>
<name>X5MER7_9HYPH</name>
<dbReference type="OrthoDB" id="9847284at2"/>
<proteinExistence type="predicted"/>
<evidence type="ECO:0000256" key="2">
    <source>
        <dbReference type="SAM" id="Phobius"/>
    </source>
</evidence>
<feature type="compositionally biased region" description="Gly residues" evidence="1">
    <location>
        <begin position="43"/>
        <end position="56"/>
    </location>
</feature>
<keyword evidence="2" id="KW-0812">Transmembrane</keyword>
<feature type="compositionally biased region" description="Basic and acidic residues" evidence="1">
    <location>
        <begin position="58"/>
        <end position="67"/>
    </location>
</feature>
<evidence type="ECO:0000256" key="1">
    <source>
        <dbReference type="SAM" id="MobiDB-lite"/>
    </source>
</evidence>